<dbReference type="Pfam" id="PF13847">
    <property type="entry name" value="Methyltransf_31"/>
    <property type="match status" value="1"/>
</dbReference>
<dbReference type="PROSITE" id="PS51622">
    <property type="entry name" value="SAM_MT_RNA_M5U_2"/>
    <property type="match status" value="1"/>
</dbReference>
<dbReference type="OrthoDB" id="10250660at2759"/>
<feature type="binding site" evidence="12">
    <location>
        <position position="448"/>
    </location>
    <ligand>
        <name>S-adenosyl-L-methionine</name>
        <dbReference type="ChEBI" id="CHEBI:59789"/>
    </ligand>
</feature>
<evidence type="ECO:0000313" key="18">
    <source>
        <dbReference type="Proteomes" id="UP000095085"/>
    </source>
</evidence>
<feature type="binding site" evidence="12">
    <location>
        <position position="495"/>
    </location>
    <ligand>
        <name>S-adenosyl-L-methionine</name>
        <dbReference type="ChEBI" id="CHEBI:59789"/>
    </ligand>
</feature>
<organism evidence="17 18">
    <name type="scientific">Hyphopichia burtonii NRRL Y-1933</name>
    <dbReference type="NCBI Taxonomy" id="984485"/>
    <lineage>
        <taxon>Eukaryota</taxon>
        <taxon>Fungi</taxon>
        <taxon>Dikarya</taxon>
        <taxon>Ascomycota</taxon>
        <taxon>Saccharomycotina</taxon>
        <taxon>Pichiomycetes</taxon>
        <taxon>Debaryomycetaceae</taxon>
        <taxon>Hyphopichia</taxon>
    </lineage>
</organism>
<dbReference type="PROSITE" id="PS01230">
    <property type="entry name" value="TRMA_1"/>
    <property type="match status" value="1"/>
</dbReference>
<dbReference type="GO" id="GO:0000461">
    <property type="term" value="P:endonucleolytic cleavage to generate mature 3'-end of SSU-rRNA from (SSU-rRNA, 5.8S rRNA, LSU-rRNA)"/>
    <property type="evidence" value="ECO:0007669"/>
    <property type="project" value="UniProtKB-ARBA"/>
</dbReference>
<reference evidence="18" key="1">
    <citation type="submission" date="2016-05" db="EMBL/GenBank/DDBJ databases">
        <title>Comparative genomics of biotechnologically important yeasts.</title>
        <authorList>
            <consortium name="DOE Joint Genome Institute"/>
            <person name="Riley R."/>
            <person name="Haridas S."/>
            <person name="Wolfe K.H."/>
            <person name="Lopes M.R."/>
            <person name="Hittinger C.T."/>
            <person name="Goker M."/>
            <person name="Salamov A."/>
            <person name="Wisecaver J."/>
            <person name="Long T.M."/>
            <person name="Aerts A.L."/>
            <person name="Barry K."/>
            <person name="Choi C."/>
            <person name="Clum A."/>
            <person name="Coughlan A.Y."/>
            <person name="Deshpande S."/>
            <person name="Douglass A.P."/>
            <person name="Hanson S.J."/>
            <person name="Klenk H.-P."/>
            <person name="Labutti K."/>
            <person name="Lapidus A."/>
            <person name="Lindquist E."/>
            <person name="Lipzen A."/>
            <person name="Meier-Kolthoff J.P."/>
            <person name="Ohm R.A."/>
            <person name="Otillar R.P."/>
            <person name="Pangilinan J."/>
            <person name="Peng Y."/>
            <person name="Rokas A."/>
            <person name="Rosa C.A."/>
            <person name="Scheuner C."/>
            <person name="Sibirny A.A."/>
            <person name="Slot J.C."/>
            <person name="Stielow J.B."/>
            <person name="Sun H."/>
            <person name="Kurtzman C.P."/>
            <person name="Blackwell M."/>
            <person name="Grigoriev I.V."/>
            <person name="Jeffries T.W."/>
        </authorList>
    </citation>
    <scope>NUCLEOTIDE SEQUENCE [LARGE SCALE GENOMIC DNA]</scope>
    <source>
        <strain evidence="18">NRRL Y-1933</strain>
    </source>
</reference>
<keyword evidence="7" id="KW-0687">Ribonucleoprotein</keyword>
<feature type="active site" description="Nucleophile" evidence="12">
    <location>
        <position position="522"/>
    </location>
</feature>
<keyword evidence="6" id="KW-0689">Ribosomal protein</keyword>
<evidence type="ECO:0000259" key="15">
    <source>
        <dbReference type="Pfam" id="PF01938"/>
    </source>
</evidence>
<evidence type="ECO:0000256" key="12">
    <source>
        <dbReference type="PROSITE-ProRule" id="PRU01024"/>
    </source>
</evidence>
<dbReference type="InterPro" id="IPR038579">
    <property type="entry name" value="Ribosomal_eS21_sf"/>
</dbReference>
<dbReference type="GO" id="GO:0032259">
    <property type="term" value="P:methylation"/>
    <property type="evidence" value="ECO:0007669"/>
    <property type="project" value="UniProtKB-KW"/>
</dbReference>
<dbReference type="PANTHER" id="PTHR11061">
    <property type="entry name" value="RNA M5U METHYLTRANSFERASE"/>
    <property type="match status" value="1"/>
</dbReference>
<dbReference type="Proteomes" id="UP000095085">
    <property type="component" value="Unassembled WGS sequence"/>
</dbReference>
<dbReference type="PROSITE" id="PS00996">
    <property type="entry name" value="RIBOSOMAL_S21E"/>
    <property type="match status" value="1"/>
</dbReference>
<comment type="catalytic activity">
    <reaction evidence="9">
        <text>uridine(54) in tRNA + S-adenosyl-L-methionine = 5-methyluridine(54) in tRNA + S-adenosyl-L-homocysteine + H(+)</text>
        <dbReference type="Rhea" id="RHEA:42712"/>
        <dbReference type="Rhea" id="RHEA-COMP:10167"/>
        <dbReference type="Rhea" id="RHEA-COMP:10193"/>
        <dbReference type="ChEBI" id="CHEBI:15378"/>
        <dbReference type="ChEBI" id="CHEBI:57856"/>
        <dbReference type="ChEBI" id="CHEBI:59789"/>
        <dbReference type="ChEBI" id="CHEBI:65315"/>
        <dbReference type="ChEBI" id="CHEBI:74447"/>
        <dbReference type="EC" id="2.1.1.35"/>
    </reaction>
</comment>
<dbReference type="FunFam" id="3.30.1230.20:FF:000001">
    <property type="entry name" value="40S ribosomal protein S21"/>
    <property type="match status" value="1"/>
</dbReference>
<dbReference type="InterPro" id="IPR012340">
    <property type="entry name" value="NA-bd_OB-fold"/>
</dbReference>
<evidence type="ECO:0000256" key="13">
    <source>
        <dbReference type="PROSITE-ProRule" id="PRU10015"/>
    </source>
</evidence>
<dbReference type="InterPro" id="IPR002792">
    <property type="entry name" value="TRAM_dom"/>
</dbReference>
<evidence type="ECO:0000313" key="17">
    <source>
        <dbReference type="EMBL" id="ODV69408.1"/>
    </source>
</evidence>
<evidence type="ECO:0000256" key="5">
    <source>
        <dbReference type="ARBA" id="ARBA00022694"/>
    </source>
</evidence>
<dbReference type="InterPro" id="IPR018279">
    <property type="entry name" value="Ribosomal_eS21_CS"/>
</dbReference>
<dbReference type="GO" id="GO:0051908">
    <property type="term" value="F:double-stranded DNA 5'-3' DNA exonuclease activity"/>
    <property type="evidence" value="ECO:0007669"/>
    <property type="project" value="EnsemblFungi"/>
</dbReference>
<dbReference type="EMBL" id="KV454538">
    <property type="protein sequence ID" value="ODV69408.1"/>
    <property type="molecule type" value="Genomic_DNA"/>
</dbReference>
<comment type="similarity">
    <text evidence="12">Belongs to the class I-like SAM-binding methyltransferase superfamily. RNA M5U methyltransferase family.</text>
</comment>
<evidence type="ECO:0000256" key="10">
    <source>
        <dbReference type="ARBA" id="ARBA00054700"/>
    </source>
</evidence>
<keyword evidence="2 12" id="KW-0489">Methyltransferase</keyword>
<dbReference type="InterPro" id="IPR029063">
    <property type="entry name" value="SAM-dependent_MTases_sf"/>
</dbReference>
<dbReference type="GO" id="GO:0000014">
    <property type="term" value="F:single-stranded DNA endodeoxyribonuclease activity"/>
    <property type="evidence" value="ECO:0007669"/>
    <property type="project" value="EnsemblFungi"/>
</dbReference>
<dbReference type="InterPro" id="IPR001931">
    <property type="entry name" value="Ribosomal_eS21"/>
</dbReference>
<dbReference type="SUPFAM" id="SSF53335">
    <property type="entry name" value="S-adenosyl-L-methionine-dependent methyltransferases"/>
    <property type="match status" value="1"/>
</dbReference>
<dbReference type="CDD" id="cd02440">
    <property type="entry name" value="AdoMet_MTases"/>
    <property type="match status" value="1"/>
</dbReference>
<dbReference type="GO" id="GO:0003735">
    <property type="term" value="F:structural constituent of ribosome"/>
    <property type="evidence" value="ECO:0007669"/>
    <property type="project" value="InterPro"/>
</dbReference>
<evidence type="ECO:0000256" key="3">
    <source>
        <dbReference type="ARBA" id="ARBA00022679"/>
    </source>
</evidence>
<evidence type="ECO:0000256" key="14">
    <source>
        <dbReference type="SAM" id="MobiDB-lite"/>
    </source>
</evidence>
<proteinExistence type="inferred from homology"/>
<dbReference type="GO" id="GO:0022626">
    <property type="term" value="C:cytosolic ribosome"/>
    <property type="evidence" value="ECO:0007669"/>
    <property type="project" value="UniProtKB-ARBA"/>
</dbReference>
<feature type="region of interest" description="Disordered" evidence="14">
    <location>
        <begin position="1"/>
        <end position="53"/>
    </location>
</feature>
<dbReference type="GO" id="GO:0006412">
    <property type="term" value="P:translation"/>
    <property type="evidence" value="ECO:0007669"/>
    <property type="project" value="InterPro"/>
</dbReference>
<evidence type="ECO:0000256" key="7">
    <source>
        <dbReference type="ARBA" id="ARBA00023274"/>
    </source>
</evidence>
<evidence type="ECO:0000256" key="9">
    <source>
        <dbReference type="ARBA" id="ARBA00052788"/>
    </source>
</evidence>
<dbReference type="AlphaFoldDB" id="A0A1E4RQ96"/>
<keyword evidence="18" id="KW-1185">Reference proteome</keyword>
<feature type="compositionally biased region" description="Basic residues" evidence="14">
    <location>
        <begin position="36"/>
        <end position="49"/>
    </location>
</feature>
<dbReference type="InterPro" id="IPR025714">
    <property type="entry name" value="Methyltranfer_dom"/>
</dbReference>
<feature type="domain" description="TRAM" evidence="15">
    <location>
        <begin position="103"/>
        <end position="158"/>
    </location>
</feature>
<dbReference type="GO" id="GO:1990904">
    <property type="term" value="C:ribonucleoprotein complex"/>
    <property type="evidence" value="ECO:0007669"/>
    <property type="project" value="UniProtKB-KW"/>
</dbReference>
<dbReference type="FunFam" id="3.40.50.150:FF:000174">
    <property type="entry name" value="TRM2p tRNA methyltransferase"/>
    <property type="match status" value="1"/>
</dbReference>
<evidence type="ECO:0000259" key="16">
    <source>
        <dbReference type="Pfam" id="PF13847"/>
    </source>
</evidence>
<feature type="binding site" evidence="12">
    <location>
        <position position="393"/>
    </location>
    <ligand>
        <name>S-adenosyl-L-methionine</name>
        <dbReference type="ChEBI" id="CHEBI:59789"/>
    </ligand>
</feature>
<dbReference type="Gene3D" id="3.30.1230.20">
    <property type="match status" value="1"/>
</dbReference>
<dbReference type="FunFam" id="2.40.50.140:FF:000201">
    <property type="entry name" value="TRM2p tRNA methyltransferase"/>
    <property type="match status" value="1"/>
</dbReference>
<dbReference type="InterPro" id="IPR025795">
    <property type="entry name" value="tRNA_(uracil-5-)_MeTrfase"/>
</dbReference>
<dbReference type="EC" id="2.1.1.35" evidence="8"/>
<dbReference type="STRING" id="984485.A0A1E4RQ96"/>
<dbReference type="Gene3D" id="2.40.50.140">
    <property type="entry name" value="Nucleic acid-binding proteins"/>
    <property type="match status" value="1"/>
</dbReference>
<dbReference type="Pfam" id="PF01938">
    <property type="entry name" value="TRAM"/>
    <property type="match status" value="1"/>
</dbReference>
<gene>
    <name evidence="17" type="ORF">HYPBUDRAFT_8791</name>
</gene>
<dbReference type="RefSeq" id="XP_020078475.1">
    <property type="nucleotide sequence ID" value="XM_020223807.1"/>
</dbReference>
<name>A0A1E4RQ96_9ASCO</name>
<evidence type="ECO:0000256" key="8">
    <source>
        <dbReference type="ARBA" id="ARBA00033763"/>
    </source>
</evidence>
<feature type="binding site" evidence="12">
    <location>
        <position position="427"/>
    </location>
    <ligand>
        <name>S-adenosyl-L-methionine</name>
        <dbReference type="ChEBI" id="CHEBI:59789"/>
    </ligand>
</feature>
<accession>A0A1E4RQ96</accession>
<dbReference type="InterPro" id="IPR010280">
    <property type="entry name" value="U5_MeTrfase_fam"/>
</dbReference>
<evidence type="ECO:0000256" key="6">
    <source>
        <dbReference type="ARBA" id="ARBA00022980"/>
    </source>
</evidence>
<evidence type="ECO:0000256" key="2">
    <source>
        <dbReference type="ARBA" id="ARBA00022603"/>
    </source>
</evidence>
<dbReference type="PANTHER" id="PTHR11061:SF30">
    <property type="entry name" value="TRNA (URACIL(54)-C(5))-METHYLTRANSFERASE"/>
    <property type="match status" value="1"/>
</dbReference>
<dbReference type="Gene3D" id="3.40.50.150">
    <property type="entry name" value="Vaccinia Virus protein VP39"/>
    <property type="match status" value="2"/>
</dbReference>
<protein>
    <recommendedName>
        <fullName evidence="11">tRNA (uracil(54)-C(5))-methyltransferase</fullName>
        <ecNumber evidence="8">2.1.1.35</ecNumber>
    </recommendedName>
</protein>
<evidence type="ECO:0000256" key="4">
    <source>
        <dbReference type="ARBA" id="ARBA00022691"/>
    </source>
</evidence>
<feature type="domain" description="Methyltransferase" evidence="16">
    <location>
        <begin position="424"/>
        <end position="480"/>
    </location>
</feature>
<comment type="similarity">
    <text evidence="1">Belongs to the eukaryotic ribosomal protein eS21 family.</text>
</comment>
<keyword evidence="3 12" id="KW-0808">Transferase</keyword>
<dbReference type="InterPro" id="IPR030391">
    <property type="entry name" value="MeTrfase_TrmA_CS"/>
</dbReference>
<dbReference type="GO" id="GO:0030697">
    <property type="term" value="F:tRNA (uracil(54)-C5)-methyltransferase activity, S-adenosyl methionine-dependent"/>
    <property type="evidence" value="ECO:0007669"/>
    <property type="project" value="UniProtKB-EC"/>
</dbReference>
<feature type="compositionally biased region" description="Basic and acidic residues" evidence="14">
    <location>
        <begin position="10"/>
        <end position="30"/>
    </location>
</feature>
<keyword evidence="5" id="KW-0819">tRNA processing</keyword>
<dbReference type="PROSITE" id="PS51687">
    <property type="entry name" value="SAM_MT_RNA_M5U"/>
    <property type="match status" value="1"/>
</dbReference>
<dbReference type="InterPro" id="IPR030390">
    <property type="entry name" value="MeTrfase_TrmA_AS"/>
</dbReference>
<dbReference type="GO" id="GO:0006400">
    <property type="term" value="P:tRNA modification"/>
    <property type="evidence" value="ECO:0007669"/>
    <property type="project" value="EnsemblFungi"/>
</dbReference>
<comment type="function">
    <text evidence="10">Catalyzes the formation of 5-methyl-uridine at position 54 (m5U54) in all tRNA. May also have a role in tRNA stabilization or maturation.</text>
</comment>
<keyword evidence="4 12" id="KW-0949">S-adenosyl-L-methionine</keyword>
<evidence type="ECO:0000256" key="1">
    <source>
        <dbReference type="ARBA" id="ARBA00010228"/>
    </source>
</evidence>
<feature type="active site" evidence="13">
    <location>
        <position position="522"/>
    </location>
</feature>
<evidence type="ECO:0000256" key="11">
    <source>
        <dbReference type="ARBA" id="ARBA00070108"/>
    </source>
</evidence>
<dbReference type="GeneID" id="30998356"/>
<dbReference type="PROSITE" id="PS01231">
    <property type="entry name" value="TRMA_2"/>
    <property type="match status" value="1"/>
</dbReference>
<sequence>MAPAAAAEPLEGKKRSVSPGREENETKKPNLDQGKQKKKQPKIHKRKYKAKEVDPTSPMGVLQYEIKELLQQHGLEEESISNDMSSILNDSESFNKHHRIVENAKILRLSSNGDGLTLINHPNKENGKQIALVPFGLPGDIVKIRVFKSHPLYVETDLLEVIESSPNRNDSLINCRYFGKCSGCQYQNVDYNQQLIFKKQTIENAYKYLAPILSKNDQLPSISSTEPSPLQFTYRTKLTPHFNLPYSKPVLTTPPSLGFGAKGKPAWRPQAQGGDFSVLDIEECSIGTSIINQGMKNERTKFHKEFKNYKKGATILLREDTTTLTKEETFDESKHPGSVNQETQEISKIEINIENDDSKHEKLIKTCVTDPRQIVTEYINGFTFEFSAGEFFQNNNSILPAVTNYVKNNLSIPNSLPNEPNYLVDAYCGSGLFSITCSKNVSRVIGVEVSADSVKFAERNAKTNNIENATFIVGKAEKIFGSIDTPSNRTSVILDPPRKGCDDVFLNQLSDYHPAKIVYISCNVHSQARDVDWFINKTGNGKDYYVESIKGFDFFPQTHHVESVAVELYVPRKCSATNRIIKAKDHASVQINIANVDEEGRAIAGSNTTYALAGHIRGRGEADDSLNRLAQQDGLLKNVWSYSR</sequence>
<dbReference type="Pfam" id="PF01249">
    <property type="entry name" value="Ribosomal_S21e"/>
    <property type="match status" value="1"/>
</dbReference>